<proteinExistence type="predicted"/>
<feature type="compositionally biased region" description="Acidic residues" evidence="4">
    <location>
        <begin position="208"/>
        <end position="217"/>
    </location>
</feature>
<keyword evidence="2" id="KW-0863">Zinc-finger</keyword>
<protein>
    <submittedName>
        <fullName evidence="7">Uncharacterized protein</fullName>
    </submittedName>
</protein>
<dbReference type="Pfam" id="PF04500">
    <property type="entry name" value="FLYWCH"/>
    <property type="match status" value="1"/>
</dbReference>
<gene>
    <name evidence="7" type="ORF">KXQ929_LOCUS19344</name>
</gene>
<sequence length="476" mass="54922">MITNFDPEISSLKIHQSEVSFTLSHKGKPQVIYENAIFNLNQKNQSTKYWLCVEQECGVYIHTTLTGEFTRINVTATTSSSSITFSSSKHTPLNNMVFTKDVKITEGDVAKIKDLSVKWICSDIRSFSILDDSDFRNLTQEFVRLGAVYETFDINDASRADINIVCDRGSNFDEKKKIKVTAGCARDKLYTEQTTIAVSTKNRSHESSDDDSESSTDDEYHHATALPIIKQKKFHSRKTVITRDELSVSLAKMITDQIPLCAKQVLEALKKCKKIVKYVKKAGINNDMKEDSDGTLNQSCVVRRLLVLGIRWFRECLLKLIDEFCVLDVRHYYATMLHPKYGLLKNRSQEKLSQCHKYVREQLKIIRNAQSTPETLQQTADPHPERFKTADSIFARFENDYSHGSRENNVECFEYESDEYDLSGKQSNELDRYLLMQIDKLSVTDNSLDFGNFIQIYVHYYQNYCRRQIKMNADIF</sequence>
<evidence type="ECO:0000256" key="4">
    <source>
        <dbReference type="SAM" id="MobiDB-lite"/>
    </source>
</evidence>
<comment type="caution">
    <text evidence="7">The sequence shown here is derived from an EMBL/GenBank/DDBJ whole genome shotgun (WGS) entry which is preliminary data.</text>
</comment>
<name>A0A819DNZ8_9BILA</name>
<evidence type="ECO:0000256" key="3">
    <source>
        <dbReference type="ARBA" id="ARBA00022833"/>
    </source>
</evidence>
<accession>A0A819DNZ8</accession>
<evidence type="ECO:0000259" key="5">
    <source>
        <dbReference type="Pfam" id="PF04500"/>
    </source>
</evidence>
<evidence type="ECO:0000256" key="2">
    <source>
        <dbReference type="ARBA" id="ARBA00022771"/>
    </source>
</evidence>
<dbReference type="InterPro" id="IPR007588">
    <property type="entry name" value="Znf_FLYWCH"/>
</dbReference>
<organism evidence="7 8">
    <name type="scientific">Adineta steineri</name>
    <dbReference type="NCBI Taxonomy" id="433720"/>
    <lineage>
        <taxon>Eukaryota</taxon>
        <taxon>Metazoa</taxon>
        <taxon>Spiralia</taxon>
        <taxon>Gnathifera</taxon>
        <taxon>Rotifera</taxon>
        <taxon>Eurotatoria</taxon>
        <taxon>Bdelloidea</taxon>
        <taxon>Adinetida</taxon>
        <taxon>Adinetidae</taxon>
        <taxon>Adineta</taxon>
    </lineage>
</organism>
<dbReference type="GO" id="GO:0008270">
    <property type="term" value="F:zinc ion binding"/>
    <property type="evidence" value="ECO:0007669"/>
    <property type="project" value="UniProtKB-KW"/>
</dbReference>
<dbReference type="Proteomes" id="UP000663868">
    <property type="component" value="Unassembled WGS sequence"/>
</dbReference>
<dbReference type="Gene3D" id="2.20.25.240">
    <property type="match status" value="1"/>
</dbReference>
<feature type="domain" description="Hermes trasposase DNA-binding" evidence="6">
    <location>
        <begin position="117"/>
        <end position="155"/>
    </location>
</feature>
<dbReference type="Pfam" id="PF10683">
    <property type="entry name" value="DBD_Tnp_Hermes"/>
    <property type="match status" value="1"/>
</dbReference>
<evidence type="ECO:0000256" key="1">
    <source>
        <dbReference type="ARBA" id="ARBA00022723"/>
    </source>
</evidence>
<dbReference type="Gene3D" id="1.10.10.1070">
    <property type="entry name" value="Zinc finger, BED domain-containing"/>
    <property type="match status" value="1"/>
</dbReference>
<dbReference type="SUPFAM" id="SSF140996">
    <property type="entry name" value="Hermes dimerisation domain"/>
    <property type="match status" value="1"/>
</dbReference>
<dbReference type="InterPro" id="IPR018473">
    <property type="entry name" value="Hermes_transposase_DNA-db"/>
</dbReference>
<evidence type="ECO:0000313" key="8">
    <source>
        <dbReference type="Proteomes" id="UP000663868"/>
    </source>
</evidence>
<keyword evidence="1" id="KW-0479">Metal-binding</keyword>
<reference evidence="7" key="1">
    <citation type="submission" date="2021-02" db="EMBL/GenBank/DDBJ databases">
        <authorList>
            <person name="Nowell W R."/>
        </authorList>
    </citation>
    <scope>NUCLEOTIDE SEQUENCE</scope>
</reference>
<evidence type="ECO:0000259" key="6">
    <source>
        <dbReference type="Pfam" id="PF10683"/>
    </source>
</evidence>
<feature type="region of interest" description="Disordered" evidence="4">
    <location>
        <begin position="198"/>
        <end position="218"/>
    </location>
</feature>
<feature type="domain" description="FLYWCH-type" evidence="5">
    <location>
        <begin position="21"/>
        <end position="64"/>
    </location>
</feature>
<keyword evidence="3" id="KW-0862">Zinc</keyword>
<dbReference type="EMBL" id="CAJOBB010001308">
    <property type="protein sequence ID" value="CAF3838848.1"/>
    <property type="molecule type" value="Genomic_DNA"/>
</dbReference>
<evidence type="ECO:0000313" key="7">
    <source>
        <dbReference type="EMBL" id="CAF3838848.1"/>
    </source>
</evidence>
<dbReference type="AlphaFoldDB" id="A0A819DNZ8"/>